<gene>
    <name evidence="1" type="ORF">H5P30_02445</name>
</gene>
<sequence length="128" mass="14593">MKKIKCISPDETFFIYKTAFSGYVCPVCGEAGLKERPYDDDGSPSFEMCTCGFEFGFDDSPLASKEAVNGIKENWKRWRVKVIEEAATNRESLKQLEANLRNINIRLAFDLIPVEIEKDEQDGTGQRR</sequence>
<evidence type="ECO:0000313" key="2">
    <source>
        <dbReference type="Proteomes" id="UP000525652"/>
    </source>
</evidence>
<dbReference type="RefSeq" id="WP_185691376.1">
    <property type="nucleotide sequence ID" value="NZ_JACHVA010000031.1"/>
</dbReference>
<reference evidence="1 2" key="1">
    <citation type="submission" date="2020-07" db="EMBL/GenBank/DDBJ databases">
        <authorList>
            <person name="Feng X."/>
        </authorList>
    </citation>
    <scope>NUCLEOTIDE SEQUENCE [LARGE SCALE GENOMIC DNA]</scope>
    <source>
        <strain evidence="1 2">JCM14086</strain>
    </source>
</reference>
<evidence type="ECO:0000313" key="1">
    <source>
        <dbReference type="EMBL" id="MBC2600634.1"/>
    </source>
</evidence>
<keyword evidence="2" id="KW-1185">Reference proteome</keyword>
<organism evidence="1 2">
    <name type="scientific">Puniceicoccus vermicola</name>
    <dbReference type="NCBI Taxonomy" id="388746"/>
    <lineage>
        <taxon>Bacteria</taxon>
        <taxon>Pseudomonadati</taxon>
        <taxon>Verrucomicrobiota</taxon>
        <taxon>Opitutia</taxon>
        <taxon>Puniceicoccales</taxon>
        <taxon>Puniceicoccaceae</taxon>
        <taxon>Puniceicoccus</taxon>
    </lineage>
</organism>
<proteinExistence type="predicted"/>
<dbReference type="EMBL" id="JACHVA010000031">
    <property type="protein sequence ID" value="MBC2600634.1"/>
    <property type="molecule type" value="Genomic_DNA"/>
</dbReference>
<comment type="caution">
    <text evidence="1">The sequence shown here is derived from an EMBL/GenBank/DDBJ whole genome shotgun (WGS) entry which is preliminary data.</text>
</comment>
<dbReference type="Proteomes" id="UP000525652">
    <property type="component" value="Unassembled WGS sequence"/>
</dbReference>
<protein>
    <submittedName>
        <fullName evidence="1">Uncharacterized protein</fullName>
    </submittedName>
</protein>
<accession>A0A7X1E366</accession>
<name>A0A7X1E366_9BACT</name>
<dbReference type="AlphaFoldDB" id="A0A7X1E366"/>